<dbReference type="PANTHER" id="PTHR40616:SF1">
    <property type="entry name" value="LINALOOL DEHYDRATASE_ISOMERASE DOMAIN-CONTAINING PROTEIN"/>
    <property type="match status" value="1"/>
</dbReference>
<keyword evidence="3" id="KW-1185">Reference proteome</keyword>
<dbReference type="EMBL" id="RBNI01004824">
    <property type="protein sequence ID" value="RUP47214.1"/>
    <property type="molecule type" value="Genomic_DNA"/>
</dbReference>
<feature type="signal peptide" evidence="1">
    <location>
        <begin position="1"/>
        <end position="17"/>
    </location>
</feature>
<feature type="chain" id="PRO_5018976716" description="Six-hairpin glycosidase-like protein" evidence="1">
    <location>
        <begin position="18"/>
        <end position="554"/>
    </location>
</feature>
<keyword evidence="1" id="KW-0732">Signal</keyword>
<dbReference type="OrthoDB" id="2580323at2759"/>
<reference evidence="2 3" key="1">
    <citation type="journal article" date="2018" name="New Phytol.">
        <title>Phylogenomics of Endogonaceae and evolution of mycorrhizas within Mucoromycota.</title>
        <authorList>
            <person name="Chang Y."/>
            <person name="Desiro A."/>
            <person name="Na H."/>
            <person name="Sandor L."/>
            <person name="Lipzen A."/>
            <person name="Clum A."/>
            <person name="Barry K."/>
            <person name="Grigoriev I.V."/>
            <person name="Martin F.M."/>
            <person name="Stajich J.E."/>
            <person name="Smith M.E."/>
            <person name="Bonito G."/>
            <person name="Spatafora J.W."/>
        </authorList>
    </citation>
    <scope>NUCLEOTIDE SEQUENCE [LARGE SCALE GENOMIC DNA]</scope>
    <source>
        <strain evidence="2 3">GMNB39</strain>
    </source>
</reference>
<comment type="caution">
    <text evidence="2">The sequence shown here is derived from an EMBL/GenBank/DDBJ whole genome shotgun (WGS) entry which is preliminary data.</text>
</comment>
<evidence type="ECO:0000256" key="1">
    <source>
        <dbReference type="SAM" id="SignalP"/>
    </source>
</evidence>
<accession>A0A433D8M1</accession>
<dbReference type="Proteomes" id="UP000268093">
    <property type="component" value="Unassembled WGS sequence"/>
</dbReference>
<evidence type="ECO:0008006" key="4">
    <source>
        <dbReference type="Google" id="ProtNLM"/>
    </source>
</evidence>
<dbReference type="PANTHER" id="PTHR40616">
    <property type="entry name" value="LINALOOL DEHYDRATASE_ISOMERASE DOMAIN-CONTAINING PROTEIN"/>
    <property type="match status" value="1"/>
</dbReference>
<sequence length="554" mass="62763">MFTVALFILCFYTAVHAAALQLRDLSQHAQDLATLSITYMDQQWDEDLGFISSQYLEFRLNVGDHLTRETLWYSLGLLLRNNGTDHDRAVAAIHRVLDNQYDSPNTSFHGTFRRAPEEPTEPPAPVREYLDFDPNWREFCGTTLALLLMEYEAVLPADLVVRIIQALRLAAEGTRKRKTAPPRYTNIALMRSFVLSFVGDRLGVPDFVEHAEECAQQLYELWARDDDKTLWEYNSPTYYGPDIFALVLWTSYTNEKSGLVKLGDEILDGLWSDIGEFYHPGLRNFVGPYDRSYGVDMLTYQAIVGQWIWLAVGREFAPIPDLSKPFDHSDDWCFAVVVALLSPRTRIPAAVIPRLTNFTGDRTVRRVIAHTSQKTTTRLPYTPDDDPQRDRVVTAWLGSNVMIGAQASNDDKVRNQQFHPATIHWRTPTGGVGWFRAVPTTRYIIAKAGPGLRLEIAHPLPLPKRNDDNPRTFAFRMGGFSALDRQAEASALESGTWVLPGLTFSVVTNAVVQGSIVRMQEDIDGLGRRAMYAVNFTMEELEGVIPWLYIQVLL</sequence>
<proteinExistence type="predicted"/>
<protein>
    <recommendedName>
        <fullName evidence="4">Six-hairpin glycosidase-like protein</fullName>
    </recommendedName>
</protein>
<evidence type="ECO:0000313" key="3">
    <source>
        <dbReference type="Proteomes" id="UP000268093"/>
    </source>
</evidence>
<gene>
    <name evidence="2" type="ORF">BC936DRAFT_145998</name>
</gene>
<name>A0A433D8M1_9FUNG</name>
<organism evidence="2 3">
    <name type="scientific">Jimgerdemannia flammicorona</name>
    <dbReference type="NCBI Taxonomy" id="994334"/>
    <lineage>
        <taxon>Eukaryota</taxon>
        <taxon>Fungi</taxon>
        <taxon>Fungi incertae sedis</taxon>
        <taxon>Mucoromycota</taxon>
        <taxon>Mucoromycotina</taxon>
        <taxon>Endogonomycetes</taxon>
        <taxon>Endogonales</taxon>
        <taxon>Endogonaceae</taxon>
        <taxon>Jimgerdemannia</taxon>
    </lineage>
</organism>
<evidence type="ECO:0000313" key="2">
    <source>
        <dbReference type="EMBL" id="RUP47214.1"/>
    </source>
</evidence>
<dbReference type="AlphaFoldDB" id="A0A433D8M1"/>